<evidence type="ECO:0000256" key="19">
    <source>
        <dbReference type="SAM" id="Phobius"/>
    </source>
</evidence>
<keyword evidence="25" id="KW-1185">Reference proteome</keyword>
<dbReference type="FunFam" id="3.90.190.10:FF:000042">
    <property type="entry name" value="receptor-type tyrosine-protein phosphatase C isoform X1"/>
    <property type="match status" value="1"/>
</dbReference>
<dbReference type="SMART" id="SM00404">
    <property type="entry name" value="PTPc_motif"/>
    <property type="match status" value="2"/>
</dbReference>
<feature type="active site" description="Phosphocysteine intermediate" evidence="17">
    <location>
        <position position="1294"/>
    </location>
</feature>
<dbReference type="Ensembl" id="ENSCCRT00010035796.1">
    <property type="protein sequence ID" value="ENSCCRP00010032637.1"/>
    <property type="gene ID" value="ENSCCRG00010013843.1"/>
</dbReference>
<evidence type="ECO:0000256" key="14">
    <source>
        <dbReference type="ARBA" id="ARBA00061377"/>
    </source>
</evidence>
<evidence type="ECO:0000256" key="9">
    <source>
        <dbReference type="ARBA" id="ARBA00022912"/>
    </source>
</evidence>
<dbReference type="GO" id="GO:0004725">
    <property type="term" value="F:protein tyrosine phosphatase activity"/>
    <property type="evidence" value="ECO:0007669"/>
    <property type="project" value="UniProtKB-EC"/>
</dbReference>
<feature type="domain" description="Tyrosine specific protein phosphatases" evidence="22">
    <location>
        <begin position="963"/>
        <end position="1034"/>
    </location>
</feature>
<dbReference type="InterPro" id="IPR016130">
    <property type="entry name" value="Tyr_Pase_AS"/>
</dbReference>
<protein>
    <recommendedName>
        <fullName evidence="15">Receptor-type tyrosine-protein phosphatase C</fullName>
        <ecNumber evidence="2">3.1.3.48</ecNumber>
    </recommendedName>
    <alternativeName>
        <fullName evidence="16">Leukocyte common antigen</fullName>
    </alternativeName>
</protein>
<comment type="catalytic activity">
    <reaction evidence="13">
        <text>O-phospho-L-tyrosyl-[protein] + H2O = L-tyrosyl-[protein] + phosphate</text>
        <dbReference type="Rhea" id="RHEA:10684"/>
        <dbReference type="Rhea" id="RHEA-COMP:10136"/>
        <dbReference type="Rhea" id="RHEA-COMP:20101"/>
        <dbReference type="ChEBI" id="CHEBI:15377"/>
        <dbReference type="ChEBI" id="CHEBI:43474"/>
        <dbReference type="ChEBI" id="CHEBI:46858"/>
        <dbReference type="ChEBI" id="CHEBI:61978"/>
        <dbReference type="EC" id="3.1.3.48"/>
    </reaction>
</comment>
<keyword evidence="3" id="KW-1003">Cell membrane</keyword>
<feature type="active site" description="Phosphocysteine intermediate" evidence="17">
    <location>
        <position position="984"/>
    </location>
</feature>
<dbReference type="GO" id="GO:0005886">
    <property type="term" value="C:plasma membrane"/>
    <property type="evidence" value="ECO:0007669"/>
    <property type="project" value="UniProtKB-SubCell"/>
</dbReference>
<feature type="compositionally biased region" description="Low complexity" evidence="18">
    <location>
        <begin position="9"/>
        <end position="24"/>
    </location>
</feature>
<feature type="compositionally biased region" description="Polar residues" evidence="18">
    <location>
        <begin position="71"/>
        <end position="86"/>
    </location>
</feature>
<comment type="subcellular location">
    <subcellularLocation>
        <location evidence="1">Cell membrane</location>
        <topology evidence="1">Single-pass type I membrane protein</topology>
    </subcellularLocation>
</comment>
<dbReference type="EC" id="3.1.3.48" evidence="2"/>
<feature type="region of interest" description="Disordered" evidence="18">
    <location>
        <begin position="1378"/>
        <end position="1440"/>
    </location>
</feature>
<dbReference type="Gene3D" id="2.60.40.10">
    <property type="entry name" value="Immunoglobulins"/>
    <property type="match status" value="2"/>
</dbReference>
<feature type="compositionally biased region" description="Low complexity" evidence="18">
    <location>
        <begin position="257"/>
        <end position="277"/>
    </location>
</feature>
<evidence type="ECO:0000313" key="24">
    <source>
        <dbReference type="Ensembl" id="ENSCCRP00010032637.1"/>
    </source>
</evidence>
<dbReference type="SMART" id="SM00060">
    <property type="entry name" value="FN3"/>
    <property type="match status" value="2"/>
</dbReference>
<dbReference type="InterPro" id="IPR000242">
    <property type="entry name" value="PTP_cat"/>
</dbReference>
<proteinExistence type="inferred from homology"/>
<feature type="compositionally biased region" description="Polar residues" evidence="18">
    <location>
        <begin position="29"/>
        <end position="57"/>
    </location>
</feature>
<dbReference type="PRINTS" id="PR00700">
    <property type="entry name" value="PRTYPHPHTASE"/>
</dbReference>
<dbReference type="PROSITE" id="PS50853">
    <property type="entry name" value="FN3"/>
    <property type="match status" value="1"/>
</dbReference>
<evidence type="ECO:0000313" key="25">
    <source>
        <dbReference type="Proteomes" id="UP000694427"/>
    </source>
</evidence>
<dbReference type="PROSITE" id="PS50055">
    <property type="entry name" value="TYR_PHOSPHATASE_PTP"/>
    <property type="match status" value="2"/>
</dbReference>
<reference evidence="24" key="2">
    <citation type="submission" date="2025-09" db="UniProtKB">
        <authorList>
            <consortium name="Ensembl"/>
        </authorList>
    </citation>
    <scope>IDENTIFICATION</scope>
</reference>
<feature type="region of interest" description="Disordered" evidence="18">
    <location>
        <begin position="1"/>
        <end position="288"/>
    </location>
</feature>
<feature type="compositionally biased region" description="Acidic residues" evidence="18">
    <location>
        <begin position="1128"/>
        <end position="1143"/>
    </location>
</feature>
<dbReference type="Gene3D" id="3.90.190.10">
    <property type="entry name" value="Protein tyrosine phosphatase superfamily"/>
    <property type="match status" value="2"/>
</dbReference>
<feature type="chain" id="PRO_5034628694" description="Receptor-type tyrosine-protein phosphatase C" evidence="20">
    <location>
        <begin position="17"/>
        <end position="1440"/>
    </location>
</feature>
<dbReference type="InterPro" id="IPR029021">
    <property type="entry name" value="Prot-tyrosine_phosphatase-like"/>
</dbReference>
<keyword evidence="12" id="KW-0325">Glycoprotein</keyword>
<keyword evidence="10 19" id="KW-1133">Transmembrane helix</keyword>
<dbReference type="PIRSF" id="PIRSF002004">
    <property type="entry name" value="Leukocyte_common_antigen"/>
    <property type="match status" value="1"/>
</dbReference>
<evidence type="ECO:0000256" key="20">
    <source>
        <dbReference type="SAM" id="SignalP"/>
    </source>
</evidence>
<evidence type="ECO:0000256" key="1">
    <source>
        <dbReference type="ARBA" id="ARBA00004251"/>
    </source>
</evidence>
<evidence type="ECO:0000256" key="6">
    <source>
        <dbReference type="ARBA" id="ARBA00022729"/>
    </source>
</evidence>
<accession>A0A8C1JH73</accession>
<evidence type="ECO:0000256" key="11">
    <source>
        <dbReference type="ARBA" id="ARBA00023136"/>
    </source>
</evidence>
<feature type="region of interest" description="Disordered" evidence="18">
    <location>
        <begin position="1123"/>
        <end position="1143"/>
    </location>
</feature>
<feature type="compositionally biased region" description="Polar residues" evidence="18">
    <location>
        <begin position="1378"/>
        <end position="1389"/>
    </location>
</feature>
<feature type="transmembrane region" description="Helical" evidence="19">
    <location>
        <begin position="718"/>
        <end position="739"/>
    </location>
</feature>
<evidence type="ECO:0000256" key="3">
    <source>
        <dbReference type="ARBA" id="ARBA00022475"/>
    </source>
</evidence>
<feature type="compositionally biased region" description="Polar residues" evidence="18">
    <location>
        <begin position="204"/>
        <end position="218"/>
    </location>
</feature>
<feature type="compositionally biased region" description="Low complexity" evidence="18">
    <location>
        <begin position="180"/>
        <end position="196"/>
    </location>
</feature>
<dbReference type="Proteomes" id="UP000694427">
    <property type="component" value="Unplaced"/>
</dbReference>
<evidence type="ECO:0000256" key="4">
    <source>
        <dbReference type="ARBA" id="ARBA00022553"/>
    </source>
</evidence>
<comment type="similarity">
    <text evidence="14">Belongs to the protein-tyrosine phosphatase family. Receptor class 1/6 subfamily.</text>
</comment>
<keyword evidence="11 19" id="KW-0472">Membrane</keyword>
<dbReference type="InterPro" id="IPR016335">
    <property type="entry name" value="Ptprc"/>
</dbReference>
<feature type="domain" description="Tyrosine-protein phosphatase" evidence="21">
    <location>
        <begin position="1074"/>
        <end position="1353"/>
    </location>
</feature>
<dbReference type="PANTHER" id="PTHR19134:SF539">
    <property type="entry name" value="RECEPTOR-TYPE TYROSINE-PROTEIN PHOSPHATASE C"/>
    <property type="match status" value="1"/>
</dbReference>
<dbReference type="InterPro" id="IPR036116">
    <property type="entry name" value="FN3_sf"/>
</dbReference>
<evidence type="ECO:0000256" key="15">
    <source>
        <dbReference type="ARBA" id="ARBA00073601"/>
    </source>
</evidence>
<name>A0A8C1JH73_CYPCA</name>
<dbReference type="FunFam" id="3.90.190.10:FF:000033">
    <property type="entry name" value="receptor-type tyrosine-protein phosphatase C isoform X1"/>
    <property type="match status" value="1"/>
</dbReference>
<dbReference type="CDD" id="cd14558">
    <property type="entry name" value="R-PTP-C-2"/>
    <property type="match status" value="1"/>
</dbReference>
<dbReference type="InterPro" id="IPR013783">
    <property type="entry name" value="Ig-like_fold"/>
</dbReference>
<keyword evidence="8" id="KW-0378">Hydrolase</keyword>
<dbReference type="InterPro" id="IPR050348">
    <property type="entry name" value="Protein-Tyr_Phosphatase"/>
</dbReference>
<keyword evidence="7" id="KW-0677">Repeat</keyword>
<feature type="domain" description="Tyrosine-protein phosphatase" evidence="21">
    <location>
        <begin position="787"/>
        <end position="1043"/>
    </location>
</feature>
<evidence type="ECO:0000256" key="18">
    <source>
        <dbReference type="SAM" id="MobiDB-lite"/>
    </source>
</evidence>
<evidence type="ECO:0000256" key="10">
    <source>
        <dbReference type="ARBA" id="ARBA00022989"/>
    </source>
</evidence>
<feature type="compositionally biased region" description="Polar residues" evidence="18">
    <location>
        <begin position="95"/>
        <end position="141"/>
    </location>
</feature>
<feature type="domain" description="Fibronectin type-III" evidence="23">
    <location>
        <begin position="625"/>
        <end position="715"/>
    </location>
</feature>
<dbReference type="PROSITE" id="PS50056">
    <property type="entry name" value="TYR_PHOSPHATASE_2"/>
    <property type="match status" value="2"/>
</dbReference>
<evidence type="ECO:0000256" key="8">
    <source>
        <dbReference type="ARBA" id="ARBA00022801"/>
    </source>
</evidence>
<keyword evidence="9" id="KW-0904">Protein phosphatase</keyword>
<reference evidence="24" key="1">
    <citation type="submission" date="2025-08" db="UniProtKB">
        <authorList>
            <consortium name="Ensembl"/>
        </authorList>
    </citation>
    <scope>IDENTIFICATION</scope>
</reference>
<dbReference type="CDD" id="cd14557">
    <property type="entry name" value="R-PTPc-C-1"/>
    <property type="match status" value="1"/>
</dbReference>
<keyword evidence="6 20" id="KW-0732">Signal</keyword>
<evidence type="ECO:0000256" key="16">
    <source>
        <dbReference type="ARBA" id="ARBA00078812"/>
    </source>
</evidence>
<evidence type="ECO:0000256" key="13">
    <source>
        <dbReference type="ARBA" id="ARBA00051722"/>
    </source>
</evidence>
<keyword evidence="4" id="KW-0597">Phosphoprotein</keyword>
<feature type="domain" description="Tyrosine specific protein phosphatases" evidence="22">
    <location>
        <begin position="1264"/>
        <end position="1344"/>
    </location>
</feature>
<sequence length="1440" mass="160963">MSLLFLLATSPSPSHTSTTVPKSSEAVLSPTSTSEQDTDTKVTGSSNSPTIMQSATPTPALPTGSVKGFTQPDSSTLTNASITPTNAAKVKAKDSVTQPDSSTLTNASITPTNATEGMFANQNYKSSSPPHISQQQNTSTAAGKITVNDKANTPTSLPNTTQQQNTSTAAGKITVNDKANTPTSLPNTTQQQNTSTAAGKDFDSQCQNLNYTDEANSPSCNTSHQQNTSTTNATGLSPTSIPSQTPSITVKGVGNDTTSPPHSSTGSPTSIHSSSTSPSPPPTTILSGTTEVPCQYRLIVNGYEKNSLLVNINGSKSQNYTIRIKDKKSEKKIPVSIVSDTTTIDILFEWLKPCTNYSVNIDNCNVLGENHFNLNVLKSVNHSAEPKGDEQVCFKDSKWNLTKCVNITTEDSCVQKPIQINLETCNYTMNVHMPPVKPEITFSESIPTKFVWSNKPLSSDNVTSQCKDTFKVKCTDDTEYDLDKDVFLKPSEEYTCTGKYKYYNTSIDSKSKQVNIHCEWINETVFSVTSNSIVILWNLSPGDKCKGITWEKYSGICKTSHGNTQYQNCIKINDTTAECDFSGLKSYTDYTCTLSAEVNKSIGVFPIYTRDFNQRTNSSNPSFEDHDNVKVKETSHNSFNVNCKNLKPDEWNGPKGIYIAKLLSNRPPVTKENPKSCSFTFENLYYHTEYTIEIIAINGNKNESSAKATHSTRYNDKALIGFLVFLILVTSLALLFVLYKLFLLKRKRTAEDEEILLTQPLRRVEPIYAGGLVEAYKNKIADEGRLFMDEFQSIPRIFSNYTIKEAKKSENQYKNRYVDILPYDYNRVTLSTGGEDNYINASFIEGYREPKKYIAAQGPKDETVVDFWRMVWEQKSSIIVMVTRCEEGNKTKCAQYWPSLDRETEIFEDFVVKIRSEEHCPDYVIRHLILNNKREKGSEREVTHIQFISWPDHGVPGDPSLLLKLRRRVNSFKNFFSGPVVVHCSAGVGRTGTYMSIDAMIESLEAEGRVDIYGFVAKLRRQRCLMVQVEAQYILIHTALIEYNQFGETEVSLSEFHSVLNTLRQKNGSDPSLLEKEFQKLPKFKKWRTMNTGSSEDNKKKNRDSAVIPYDFNRVIFRLDIEGNQTSDPEDEEEYSSDEEEESNQYINASFIDGYWCNKSLIAAQGPLPSTAEEFLLMLYQQQTKTLVMLTDCQEDGKDYCFQYWGDEKKTYGDMEIEVKKTETFPTYVRRHLEIQSLKKKEVLKVDQYQFLKWRGRELPENAQELVEMASIIRENGHYDNSKTNRNVPIVVHCNNGSSRTGIFCALWNLLDSAYTEKLVDVLQEVKNLRKLRQGMVETIEQYQFLYTALEGAFPVQNGAVKTPPAKDAAQVINETTALLTEPNSTSGADQKEAEESTAAESNEQGAKESSTAEAPAAEGDGEKATSEGPTNGPTATVEV</sequence>
<feature type="compositionally biased region" description="Low complexity" evidence="18">
    <location>
        <begin position="152"/>
        <end position="168"/>
    </location>
</feature>
<feature type="compositionally biased region" description="Low complexity" evidence="18">
    <location>
        <begin position="219"/>
        <end position="249"/>
    </location>
</feature>
<evidence type="ECO:0000259" key="22">
    <source>
        <dbReference type="PROSITE" id="PS50056"/>
    </source>
</evidence>
<dbReference type="GO" id="GO:0050852">
    <property type="term" value="P:T cell receptor signaling pathway"/>
    <property type="evidence" value="ECO:0007669"/>
    <property type="project" value="InterPro"/>
</dbReference>
<dbReference type="InterPro" id="IPR003961">
    <property type="entry name" value="FN3_dom"/>
</dbReference>
<evidence type="ECO:0000256" key="12">
    <source>
        <dbReference type="ARBA" id="ARBA00023180"/>
    </source>
</evidence>
<evidence type="ECO:0000259" key="21">
    <source>
        <dbReference type="PROSITE" id="PS50055"/>
    </source>
</evidence>
<evidence type="ECO:0000256" key="2">
    <source>
        <dbReference type="ARBA" id="ARBA00013064"/>
    </source>
</evidence>
<evidence type="ECO:0000256" key="17">
    <source>
        <dbReference type="PIRSR" id="PIRSR002004-1"/>
    </source>
</evidence>
<evidence type="ECO:0000256" key="7">
    <source>
        <dbReference type="ARBA" id="ARBA00022737"/>
    </source>
</evidence>
<dbReference type="PANTHER" id="PTHR19134">
    <property type="entry name" value="RECEPTOR-TYPE TYROSINE-PROTEIN PHOSPHATASE"/>
    <property type="match status" value="1"/>
</dbReference>
<dbReference type="SUPFAM" id="SSF52799">
    <property type="entry name" value="(Phosphotyrosine protein) phosphatases II"/>
    <property type="match status" value="2"/>
</dbReference>
<organism evidence="24 25">
    <name type="scientific">Cyprinus carpio</name>
    <name type="common">Common carp</name>
    <dbReference type="NCBI Taxonomy" id="7962"/>
    <lineage>
        <taxon>Eukaryota</taxon>
        <taxon>Metazoa</taxon>
        <taxon>Chordata</taxon>
        <taxon>Craniata</taxon>
        <taxon>Vertebrata</taxon>
        <taxon>Euteleostomi</taxon>
        <taxon>Actinopterygii</taxon>
        <taxon>Neopterygii</taxon>
        <taxon>Teleostei</taxon>
        <taxon>Ostariophysi</taxon>
        <taxon>Cypriniformes</taxon>
        <taxon>Cyprinidae</taxon>
        <taxon>Cyprininae</taxon>
        <taxon>Cyprinus</taxon>
    </lineage>
</organism>
<keyword evidence="5 19" id="KW-0812">Transmembrane</keyword>
<dbReference type="InterPro" id="IPR003595">
    <property type="entry name" value="Tyr_Pase_cat"/>
</dbReference>
<evidence type="ECO:0000256" key="5">
    <source>
        <dbReference type="ARBA" id="ARBA00022692"/>
    </source>
</evidence>
<feature type="compositionally biased region" description="Polar residues" evidence="18">
    <location>
        <begin position="1428"/>
        <end position="1440"/>
    </location>
</feature>
<evidence type="ECO:0000259" key="23">
    <source>
        <dbReference type="PROSITE" id="PS50853"/>
    </source>
</evidence>
<dbReference type="SMART" id="SM00194">
    <property type="entry name" value="PTPc"/>
    <property type="match status" value="2"/>
</dbReference>
<dbReference type="Pfam" id="PF00102">
    <property type="entry name" value="Y_phosphatase"/>
    <property type="match status" value="2"/>
</dbReference>
<dbReference type="SUPFAM" id="SSF49265">
    <property type="entry name" value="Fibronectin type III"/>
    <property type="match status" value="1"/>
</dbReference>
<dbReference type="CDD" id="cd00063">
    <property type="entry name" value="FN3"/>
    <property type="match status" value="1"/>
</dbReference>
<dbReference type="PROSITE" id="PS00383">
    <property type="entry name" value="TYR_PHOSPHATASE_1"/>
    <property type="match status" value="2"/>
</dbReference>
<feature type="signal peptide" evidence="20">
    <location>
        <begin position="1"/>
        <end position="16"/>
    </location>
</feature>
<dbReference type="InterPro" id="IPR000387">
    <property type="entry name" value="Tyr_Pase_dom"/>
</dbReference>